<sequence>MAEVLGAVASGVAVADLAGKLIYGLMTLKGLWDQVKDVPNTVECLMAEIEILLPLVQRNSFEGCEVAKSYALNAIGQLVTLVSDLSNDIGSARGFRKHLAKVHVALKADVISRYEKRLQSAVRLLMMAQQCYAISLQETQADSVVEKLLDKVNSNKSTSSSSLIDVNSLLSIPVDARADPPSTISKARSHVAFSIPFSGYQFHLQRSYCGWQFNLRPYTVFPSDYEWKPLRLIAAGSDEELFRLFDTGEASPFDRSPTGKTYLFYAFNSPNPSILQRLLEIGVDQGEQDDKGYTFSKSILAAPQEYHKANSLRHYLFSIDQGFDNQVTWYLQKSMSSDYDLYKFYIDTEFRRKRVTKEDVFRDCEVVRGFDWVNTSQVRYVLQVAEKCTSAPPFEPDPTCYYFLFARVIGALSIRWSQVQDPLPWSTPAPGTHEEWRQLVHDVLPVQFAIHWIRKGKYFGHHYYPWDSPVCTFILSGSRWHDIDITFRKHLKHITKAIQFWAAVVHESGACLAEYGEREMEAYENYRLYCARLDPNVSGMLSREQNQRKQRDYYLFCQRRWTDVCAMKTGPLPEDWGFEWKPQVEKFVGDFFEIVEDPQWNRHVPGAWREI</sequence>
<evidence type="ECO:0008006" key="3">
    <source>
        <dbReference type="Google" id="ProtNLM"/>
    </source>
</evidence>
<proteinExistence type="predicted"/>
<dbReference type="AlphaFoldDB" id="A0AAD5S0P7"/>
<name>A0AAD5S0P7_9PEZI</name>
<dbReference type="InterPro" id="IPR036770">
    <property type="entry name" value="Ankyrin_rpt-contain_sf"/>
</dbReference>
<accession>A0AAD5S0P7</accession>
<evidence type="ECO:0000313" key="2">
    <source>
        <dbReference type="Proteomes" id="UP001201980"/>
    </source>
</evidence>
<dbReference type="SUPFAM" id="SSF48403">
    <property type="entry name" value="Ankyrin repeat"/>
    <property type="match status" value="1"/>
</dbReference>
<evidence type="ECO:0000313" key="1">
    <source>
        <dbReference type="EMBL" id="KAJ2907121.1"/>
    </source>
</evidence>
<organism evidence="1 2">
    <name type="scientific">Zalerion maritima</name>
    <dbReference type="NCBI Taxonomy" id="339359"/>
    <lineage>
        <taxon>Eukaryota</taxon>
        <taxon>Fungi</taxon>
        <taxon>Dikarya</taxon>
        <taxon>Ascomycota</taxon>
        <taxon>Pezizomycotina</taxon>
        <taxon>Sordariomycetes</taxon>
        <taxon>Lulworthiomycetidae</taxon>
        <taxon>Lulworthiales</taxon>
        <taxon>Lulworthiaceae</taxon>
        <taxon>Zalerion</taxon>
    </lineage>
</organism>
<protein>
    <recommendedName>
        <fullName evidence="3">NACHT-NTPase and P-loop NTPases N-terminal domain-containing protein</fullName>
    </recommendedName>
</protein>
<comment type="caution">
    <text evidence="1">The sequence shown here is derived from an EMBL/GenBank/DDBJ whole genome shotgun (WGS) entry which is preliminary data.</text>
</comment>
<gene>
    <name evidence="1" type="ORF">MKZ38_007636</name>
</gene>
<dbReference type="Proteomes" id="UP001201980">
    <property type="component" value="Unassembled WGS sequence"/>
</dbReference>
<reference evidence="1" key="1">
    <citation type="submission" date="2022-07" db="EMBL/GenBank/DDBJ databases">
        <title>Draft genome sequence of Zalerion maritima ATCC 34329, a (micro)plastics degrading marine fungus.</title>
        <authorList>
            <person name="Paco A."/>
            <person name="Goncalves M.F.M."/>
            <person name="Rocha-Santos T.A.P."/>
            <person name="Alves A."/>
        </authorList>
    </citation>
    <scope>NUCLEOTIDE SEQUENCE</scope>
    <source>
        <strain evidence="1">ATCC 34329</strain>
    </source>
</reference>
<dbReference type="EMBL" id="JAKWBI020000004">
    <property type="protein sequence ID" value="KAJ2907121.1"/>
    <property type="molecule type" value="Genomic_DNA"/>
</dbReference>
<keyword evidence="2" id="KW-1185">Reference proteome</keyword>